<protein>
    <submittedName>
        <fullName evidence="1">Uncharacterized protein</fullName>
    </submittedName>
</protein>
<gene>
    <name evidence="1" type="ORF">BpHYR1_047726</name>
</gene>
<comment type="caution">
    <text evidence="1">The sequence shown here is derived from an EMBL/GenBank/DDBJ whole genome shotgun (WGS) entry which is preliminary data.</text>
</comment>
<evidence type="ECO:0000313" key="1">
    <source>
        <dbReference type="EMBL" id="RMZ92760.1"/>
    </source>
</evidence>
<organism evidence="1 2">
    <name type="scientific">Brachionus plicatilis</name>
    <name type="common">Marine rotifer</name>
    <name type="synonym">Brachionus muelleri</name>
    <dbReference type="NCBI Taxonomy" id="10195"/>
    <lineage>
        <taxon>Eukaryota</taxon>
        <taxon>Metazoa</taxon>
        <taxon>Spiralia</taxon>
        <taxon>Gnathifera</taxon>
        <taxon>Rotifera</taxon>
        <taxon>Eurotatoria</taxon>
        <taxon>Monogononta</taxon>
        <taxon>Pseudotrocha</taxon>
        <taxon>Ploima</taxon>
        <taxon>Brachionidae</taxon>
        <taxon>Brachionus</taxon>
    </lineage>
</organism>
<dbReference type="Proteomes" id="UP000276133">
    <property type="component" value="Unassembled WGS sequence"/>
</dbReference>
<reference evidence="1 2" key="1">
    <citation type="journal article" date="2018" name="Sci. Rep.">
        <title>Genomic signatures of local adaptation to the degree of environmental predictability in rotifers.</title>
        <authorList>
            <person name="Franch-Gras L."/>
            <person name="Hahn C."/>
            <person name="Garcia-Roger E.M."/>
            <person name="Carmona M.J."/>
            <person name="Serra M."/>
            <person name="Gomez A."/>
        </authorList>
    </citation>
    <scope>NUCLEOTIDE SEQUENCE [LARGE SCALE GENOMIC DNA]</scope>
    <source>
        <strain evidence="1">HYR1</strain>
    </source>
</reference>
<proteinExistence type="predicted"/>
<name>A0A3M7P1N7_BRAPC</name>
<dbReference type="EMBL" id="REGN01014322">
    <property type="protein sequence ID" value="RMZ92760.1"/>
    <property type="molecule type" value="Genomic_DNA"/>
</dbReference>
<keyword evidence="2" id="KW-1185">Reference proteome</keyword>
<dbReference type="AlphaFoldDB" id="A0A3M7P1N7"/>
<sequence length="114" mass="12796">MENPVPYRRKLGYIGMILATMFEDEKKTKKCVAYSGDISDSDLEKKEIYDDASNNNRPTVCQITQQLPQDLTDHSLISSGNSSDNLPSVLNFLISSGEQNNIIMEENGNSYIML</sequence>
<accession>A0A3M7P1N7</accession>
<evidence type="ECO:0000313" key="2">
    <source>
        <dbReference type="Proteomes" id="UP000276133"/>
    </source>
</evidence>